<evidence type="ECO:0000256" key="4">
    <source>
        <dbReference type="ARBA" id="ARBA00022475"/>
    </source>
</evidence>
<dbReference type="NCBIfam" id="TIGR00203">
    <property type="entry name" value="cydB"/>
    <property type="match status" value="1"/>
</dbReference>
<keyword evidence="6 12" id="KW-0812">Transmembrane</keyword>
<sequence length="384" mass="41102">MIDFLFDYATLRVVWWLLLGLLLVGFAVTDGFDMGVGALLPFVARTDIERRVAINTIGPVWEGNQVWFILGGGAIFAAWPALYALSFSGFYLAMFLVLAALILRPVGFKYRSKKEDPVWRARWDWALFIGGAVPALIFGVAVGNTLRGVPFLFTGDLRPIYEGNLFGLLNLVALYCGLVSLAMLVMHGAAWLAMKADGVVVDRSRAIGTKAALATAALFAGGGALVWLGVLGGYRVTSPIDWVGPSNPLGKTVVADAGAWLANFRAYPLLWLVPALGIAAPLAAALGFLANRPGWTFVASKLGVAMIVTTVGVAMFPILLPSSTHPGHSLAVFDASSSRATLRNMLVATAIFMPLILAYTAWVYRVLWGRVSEDSVKEAGSSAY</sequence>
<dbReference type="Pfam" id="PF02322">
    <property type="entry name" value="Cyt_bd_oxida_II"/>
    <property type="match status" value="1"/>
</dbReference>
<reference evidence="13 14" key="1">
    <citation type="submission" date="2019-03" db="EMBL/GenBank/DDBJ databases">
        <title>Genomic Encyclopedia of Type Strains, Phase IV (KMG-IV): sequencing the most valuable type-strain genomes for metagenomic binning, comparative biology and taxonomic classification.</title>
        <authorList>
            <person name="Goeker M."/>
        </authorList>
    </citation>
    <scope>NUCLEOTIDE SEQUENCE [LARGE SCALE GENOMIC DNA]</scope>
    <source>
        <strain evidence="13 14">DSM 25903</strain>
    </source>
</reference>
<keyword evidence="14" id="KW-1185">Reference proteome</keyword>
<evidence type="ECO:0000256" key="7">
    <source>
        <dbReference type="ARBA" id="ARBA00022723"/>
    </source>
</evidence>
<feature type="transmembrane region" description="Helical" evidence="12">
    <location>
        <begin position="166"/>
        <end position="190"/>
    </location>
</feature>
<comment type="caution">
    <text evidence="13">The sequence shown here is derived from an EMBL/GenBank/DDBJ whole genome shotgun (WGS) entry which is preliminary data.</text>
</comment>
<dbReference type="GO" id="GO:0005886">
    <property type="term" value="C:plasma membrane"/>
    <property type="evidence" value="ECO:0007669"/>
    <property type="project" value="UniProtKB-SubCell"/>
</dbReference>
<keyword evidence="11 12" id="KW-0472">Membrane</keyword>
<dbReference type="AlphaFoldDB" id="A0A4R7C0L6"/>
<feature type="transmembrane region" description="Helical" evidence="12">
    <location>
        <begin position="211"/>
        <end position="234"/>
    </location>
</feature>
<dbReference type="RefSeq" id="WP_133771107.1">
    <property type="nucleotide sequence ID" value="NZ_SNZR01000013.1"/>
</dbReference>
<keyword evidence="9 12" id="KW-1133">Transmembrane helix</keyword>
<dbReference type="GO" id="GO:0009055">
    <property type="term" value="F:electron transfer activity"/>
    <property type="evidence" value="ECO:0007669"/>
    <property type="project" value="TreeGrafter"/>
</dbReference>
<dbReference type="GO" id="GO:0046872">
    <property type="term" value="F:metal ion binding"/>
    <property type="evidence" value="ECO:0007669"/>
    <property type="project" value="UniProtKB-KW"/>
</dbReference>
<comment type="similarity">
    <text evidence="2">Belongs to the cytochrome ubiquinol oxidase subunit 2 family.</text>
</comment>
<dbReference type="GO" id="GO:0019646">
    <property type="term" value="P:aerobic electron transport chain"/>
    <property type="evidence" value="ECO:0007669"/>
    <property type="project" value="TreeGrafter"/>
</dbReference>
<feature type="transmembrane region" description="Helical" evidence="12">
    <location>
        <begin position="13"/>
        <end position="44"/>
    </location>
</feature>
<evidence type="ECO:0000313" key="13">
    <source>
        <dbReference type="EMBL" id="TDR90027.1"/>
    </source>
</evidence>
<dbReference type="OrthoDB" id="9776710at2"/>
<feature type="transmembrane region" description="Helical" evidence="12">
    <location>
        <begin position="89"/>
        <end position="106"/>
    </location>
</feature>
<evidence type="ECO:0000256" key="5">
    <source>
        <dbReference type="ARBA" id="ARBA00022617"/>
    </source>
</evidence>
<gene>
    <name evidence="13" type="ORF">EV668_2865</name>
</gene>
<keyword evidence="4" id="KW-1003">Cell membrane</keyword>
<comment type="subcellular location">
    <subcellularLocation>
        <location evidence="1">Cell membrane</location>
        <topology evidence="1">Multi-pass membrane protein</topology>
    </subcellularLocation>
</comment>
<organism evidence="13 14">
    <name type="scientific">Enterovirga rhinocerotis</name>
    <dbReference type="NCBI Taxonomy" id="1339210"/>
    <lineage>
        <taxon>Bacteria</taxon>
        <taxon>Pseudomonadati</taxon>
        <taxon>Pseudomonadota</taxon>
        <taxon>Alphaproteobacteria</taxon>
        <taxon>Hyphomicrobiales</taxon>
        <taxon>Methylobacteriaceae</taxon>
        <taxon>Enterovirga</taxon>
    </lineage>
</organism>
<dbReference type="EMBL" id="SNZR01000013">
    <property type="protein sequence ID" value="TDR90027.1"/>
    <property type="molecule type" value="Genomic_DNA"/>
</dbReference>
<evidence type="ECO:0000256" key="11">
    <source>
        <dbReference type="ARBA" id="ARBA00023136"/>
    </source>
</evidence>
<evidence type="ECO:0000313" key="14">
    <source>
        <dbReference type="Proteomes" id="UP000295122"/>
    </source>
</evidence>
<dbReference type="PIRSF" id="PIRSF000267">
    <property type="entry name" value="Cyt_oxidse_sub2"/>
    <property type="match status" value="1"/>
</dbReference>
<feature type="transmembrane region" description="Helical" evidence="12">
    <location>
        <begin position="126"/>
        <end position="146"/>
    </location>
</feature>
<dbReference type="PANTHER" id="PTHR43141">
    <property type="entry name" value="CYTOCHROME BD2 SUBUNIT II"/>
    <property type="match status" value="1"/>
</dbReference>
<proteinExistence type="inferred from homology"/>
<evidence type="ECO:0000256" key="8">
    <source>
        <dbReference type="ARBA" id="ARBA00022982"/>
    </source>
</evidence>
<evidence type="ECO:0000256" key="9">
    <source>
        <dbReference type="ARBA" id="ARBA00022989"/>
    </source>
</evidence>
<dbReference type="Proteomes" id="UP000295122">
    <property type="component" value="Unassembled WGS sequence"/>
</dbReference>
<evidence type="ECO:0000256" key="3">
    <source>
        <dbReference type="ARBA" id="ARBA00022448"/>
    </source>
</evidence>
<accession>A0A4R7C0L6</accession>
<evidence type="ECO:0000256" key="12">
    <source>
        <dbReference type="SAM" id="Phobius"/>
    </source>
</evidence>
<keyword evidence="8" id="KW-0249">Electron transport</keyword>
<dbReference type="GO" id="GO:0070069">
    <property type="term" value="C:cytochrome complex"/>
    <property type="evidence" value="ECO:0007669"/>
    <property type="project" value="TreeGrafter"/>
</dbReference>
<keyword evidence="7" id="KW-0479">Metal-binding</keyword>
<feature type="transmembrane region" description="Helical" evidence="12">
    <location>
        <begin position="302"/>
        <end position="320"/>
    </location>
</feature>
<evidence type="ECO:0000256" key="2">
    <source>
        <dbReference type="ARBA" id="ARBA00007543"/>
    </source>
</evidence>
<dbReference type="PANTHER" id="PTHR43141:SF5">
    <property type="entry name" value="CYTOCHROME BD-I UBIQUINOL OXIDASE SUBUNIT 2"/>
    <property type="match status" value="1"/>
</dbReference>
<keyword evidence="3" id="KW-0813">Transport</keyword>
<evidence type="ECO:0000256" key="6">
    <source>
        <dbReference type="ARBA" id="ARBA00022692"/>
    </source>
</evidence>
<name>A0A4R7C0L6_9HYPH</name>
<evidence type="ECO:0000256" key="10">
    <source>
        <dbReference type="ARBA" id="ARBA00023004"/>
    </source>
</evidence>
<feature type="transmembrane region" description="Helical" evidence="12">
    <location>
        <begin position="269"/>
        <end position="290"/>
    </location>
</feature>
<keyword evidence="5" id="KW-0349">Heme</keyword>
<feature type="transmembrane region" description="Helical" evidence="12">
    <location>
        <begin position="345"/>
        <end position="367"/>
    </location>
</feature>
<evidence type="ECO:0000256" key="1">
    <source>
        <dbReference type="ARBA" id="ARBA00004651"/>
    </source>
</evidence>
<protein>
    <submittedName>
        <fullName evidence="13">Cytochrome bd-I ubiquinol oxidase subunit 2 apoprotein</fullName>
    </submittedName>
</protein>
<dbReference type="GO" id="GO:0016682">
    <property type="term" value="F:oxidoreductase activity, acting on diphenols and related substances as donors, oxygen as acceptor"/>
    <property type="evidence" value="ECO:0007669"/>
    <property type="project" value="TreeGrafter"/>
</dbReference>
<keyword evidence="10" id="KW-0408">Iron</keyword>
<dbReference type="InterPro" id="IPR003317">
    <property type="entry name" value="Cyt-d_oxidase_su2"/>
</dbReference>